<dbReference type="InterPro" id="IPR028098">
    <property type="entry name" value="Glyco_trans_4-like_N"/>
</dbReference>
<dbReference type="Pfam" id="PF13692">
    <property type="entry name" value="Glyco_trans_1_4"/>
    <property type="match status" value="1"/>
</dbReference>
<dbReference type="EMBL" id="CP037423">
    <property type="protein sequence ID" value="QDV43145.1"/>
    <property type="molecule type" value="Genomic_DNA"/>
</dbReference>
<keyword evidence="2" id="KW-0328">Glycosyltransferase</keyword>
<dbReference type="KEGG" id="snep:Enr13x_29990"/>
<dbReference type="GO" id="GO:0102710">
    <property type="term" value="F:D-inositol-3-phosphate glycosyltransferase activity"/>
    <property type="evidence" value="ECO:0007669"/>
    <property type="project" value="UniProtKB-EC"/>
</dbReference>
<feature type="domain" description="Glycosyltransferase subfamily 4-like N-terminal" evidence="1">
    <location>
        <begin position="24"/>
        <end position="225"/>
    </location>
</feature>
<dbReference type="AlphaFoldDB" id="A0A518HQL7"/>
<dbReference type="Pfam" id="PF13439">
    <property type="entry name" value="Glyco_transf_4"/>
    <property type="match status" value="1"/>
</dbReference>
<name>A0A518HQL7_9BACT</name>
<gene>
    <name evidence="2" type="primary">mshA_4</name>
    <name evidence="2" type="ORF">Enr13x_29990</name>
</gene>
<dbReference type="RefSeq" id="WP_145387025.1">
    <property type="nucleotide sequence ID" value="NZ_CP037423.1"/>
</dbReference>
<accession>A0A518HQL7</accession>
<dbReference type="InterPro" id="IPR050194">
    <property type="entry name" value="Glycosyltransferase_grp1"/>
</dbReference>
<protein>
    <submittedName>
        <fullName evidence="2">D-inositol 3-phosphate glycosyltransferase</fullName>
        <ecNumber evidence="2">2.4.1.250</ecNumber>
    </submittedName>
</protein>
<evidence type="ECO:0000259" key="1">
    <source>
        <dbReference type="Pfam" id="PF13439"/>
    </source>
</evidence>
<dbReference type="SUPFAM" id="SSF53756">
    <property type="entry name" value="UDP-Glycosyltransferase/glycogen phosphorylase"/>
    <property type="match status" value="1"/>
</dbReference>
<dbReference type="Gene3D" id="3.40.50.2000">
    <property type="entry name" value="Glycogen Phosphorylase B"/>
    <property type="match status" value="2"/>
</dbReference>
<organism evidence="2 3">
    <name type="scientific">Stieleria neptunia</name>
    <dbReference type="NCBI Taxonomy" id="2527979"/>
    <lineage>
        <taxon>Bacteria</taxon>
        <taxon>Pseudomonadati</taxon>
        <taxon>Planctomycetota</taxon>
        <taxon>Planctomycetia</taxon>
        <taxon>Pirellulales</taxon>
        <taxon>Pirellulaceae</taxon>
        <taxon>Stieleria</taxon>
    </lineage>
</organism>
<sequence>MTSASCSVASPLTVVQLHSHDYGGGAEAVMRLNHRGLESLGHRASAIVANKSGTDSFTRQLTYQRGIPGSRRVAKWMKNATGLQNVYAPSFRSVDALFGESPDVVHLHAMHGAQEWADLAGLARLANNYPLVCSLQDLWWLTGHCAYGMQCERWKTGCGQCPDLQRYPAVPRDGTAWNWRRKKAFLQSHPIHLIAPSDWVKSQCQQSPILRECPITVVPNPIDVQAFTAEDRLGARERLKIPASQKTILIAANHLDSLFKGAREAVEVVNLISDTDTLVILVGRNCDQVADHIKLPSRSLGYKSDVNEMADCYRSADVFVIPSKVETFGLVAAEAVACGTAVVSFHAGGLKEVVESCHGIAVTDGDVVALADATRSLLDADQERISRAQRGRKTVLQNYSPTAHAQGCVDVYRTAIQEQVVK</sequence>
<dbReference type="PANTHER" id="PTHR45947">
    <property type="entry name" value="SULFOQUINOVOSYL TRANSFERASE SQD2"/>
    <property type="match status" value="1"/>
</dbReference>
<keyword evidence="3" id="KW-1185">Reference proteome</keyword>
<proteinExistence type="predicted"/>
<dbReference type="Proteomes" id="UP000319004">
    <property type="component" value="Chromosome"/>
</dbReference>
<dbReference type="OrthoDB" id="9795068at2"/>
<evidence type="ECO:0000313" key="3">
    <source>
        <dbReference type="Proteomes" id="UP000319004"/>
    </source>
</evidence>
<dbReference type="PANTHER" id="PTHR45947:SF3">
    <property type="entry name" value="SULFOQUINOVOSYL TRANSFERASE SQD2"/>
    <property type="match status" value="1"/>
</dbReference>
<keyword evidence="2" id="KW-0808">Transferase</keyword>
<reference evidence="2 3" key="1">
    <citation type="submission" date="2019-03" db="EMBL/GenBank/DDBJ databases">
        <title>Deep-cultivation of Planctomycetes and their phenomic and genomic characterization uncovers novel biology.</title>
        <authorList>
            <person name="Wiegand S."/>
            <person name="Jogler M."/>
            <person name="Boedeker C."/>
            <person name="Pinto D."/>
            <person name="Vollmers J."/>
            <person name="Rivas-Marin E."/>
            <person name="Kohn T."/>
            <person name="Peeters S.H."/>
            <person name="Heuer A."/>
            <person name="Rast P."/>
            <person name="Oberbeckmann S."/>
            <person name="Bunk B."/>
            <person name="Jeske O."/>
            <person name="Meyerdierks A."/>
            <person name="Storesund J.E."/>
            <person name="Kallscheuer N."/>
            <person name="Luecker S."/>
            <person name="Lage O.M."/>
            <person name="Pohl T."/>
            <person name="Merkel B.J."/>
            <person name="Hornburger P."/>
            <person name="Mueller R.-W."/>
            <person name="Bruemmer F."/>
            <person name="Labrenz M."/>
            <person name="Spormann A.M."/>
            <person name="Op den Camp H."/>
            <person name="Overmann J."/>
            <person name="Amann R."/>
            <person name="Jetten M.S.M."/>
            <person name="Mascher T."/>
            <person name="Medema M.H."/>
            <person name="Devos D.P."/>
            <person name="Kaster A.-K."/>
            <person name="Ovreas L."/>
            <person name="Rohde M."/>
            <person name="Galperin M.Y."/>
            <person name="Jogler C."/>
        </authorList>
    </citation>
    <scope>NUCLEOTIDE SEQUENCE [LARGE SCALE GENOMIC DNA]</scope>
    <source>
        <strain evidence="2 3">Enr13</strain>
    </source>
</reference>
<dbReference type="EC" id="2.4.1.250" evidence="2"/>
<evidence type="ECO:0000313" key="2">
    <source>
        <dbReference type="EMBL" id="QDV43145.1"/>
    </source>
</evidence>